<dbReference type="InterPro" id="IPR013604">
    <property type="entry name" value="7TM_chemorcpt"/>
</dbReference>
<name>A0AAJ7RBN8_CEPCN</name>
<reference evidence="8" key="1">
    <citation type="submission" date="2025-08" db="UniProtKB">
        <authorList>
            <consortium name="RefSeq"/>
        </authorList>
    </citation>
    <scope>IDENTIFICATION</scope>
</reference>
<keyword evidence="3 6" id="KW-0812">Transmembrane</keyword>
<evidence type="ECO:0000313" key="7">
    <source>
        <dbReference type="Proteomes" id="UP000694920"/>
    </source>
</evidence>
<keyword evidence="5 6" id="KW-0472">Membrane</keyword>
<dbReference type="Pfam" id="PF08395">
    <property type="entry name" value="7tm_7"/>
    <property type="match status" value="1"/>
</dbReference>
<evidence type="ECO:0000256" key="4">
    <source>
        <dbReference type="ARBA" id="ARBA00022989"/>
    </source>
</evidence>
<organism evidence="7 8">
    <name type="scientific">Cephus cinctus</name>
    <name type="common">Wheat stem sawfly</name>
    <dbReference type="NCBI Taxonomy" id="211228"/>
    <lineage>
        <taxon>Eukaryota</taxon>
        <taxon>Metazoa</taxon>
        <taxon>Ecdysozoa</taxon>
        <taxon>Arthropoda</taxon>
        <taxon>Hexapoda</taxon>
        <taxon>Insecta</taxon>
        <taxon>Pterygota</taxon>
        <taxon>Neoptera</taxon>
        <taxon>Endopterygota</taxon>
        <taxon>Hymenoptera</taxon>
        <taxon>Cephoidea</taxon>
        <taxon>Cephidae</taxon>
        <taxon>Cephus</taxon>
    </lineage>
</organism>
<dbReference type="AlphaFoldDB" id="A0AAJ7RBN8"/>
<proteinExistence type="predicted"/>
<evidence type="ECO:0000256" key="2">
    <source>
        <dbReference type="ARBA" id="ARBA00022475"/>
    </source>
</evidence>
<evidence type="ECO:0000256" key="6">
    <source>
        <dbReference type="SAM" id="Phobius"/>
    </source>
</evidence>
<gene>
    <name evidence="8" type="primary">LOC112493887</name>
</gene>
<accession>A0AAJ7RBN8</accession>
<evidence type="ECO:0000313" key="8">
    <source>
        <dbReference type="RefSeq" id="XP_024937515.1"/>
    </source>
</evidence>
<comment type="subcellular location">
    <subcellularLocation>
        <location evidence="1">Cell membrane</location>
        <topology evidence="1">Multi-pass membrane protein</topology>
    </subcellularLocation>
</comment>
<evidence type="ECO:0000256" key="1">
    <source>
        <dbReference type="ARBA" id="ARBA00004651"/>
    </source>
</evidence>
<dbReference type="GO" id="GO:0050909">
    <property type="term" value="P:sensory perception of taste"/>
    <property type="evidence" value="ECO:0007669"/>
    <property type="project" value="InterPro"/>
</dbReference>
<dbReference type="KEGG" id="ccin:112493887"/>
<keyword evidence="7" id="KW-1185">Reference proteome</keyword>
<dbReference type="GO" id="GO:0005886">
    <property type="term" value="C:plasma membrane"/>
    <property type="evidence" value="ECO:0007669"/>
    <property type="project" value="UniProtKB-SubCell"/>
</dbReference>
<dbReference type="GeneID" id="112493887"/>
<evidence type="ECO:0000256" key="5">
    <source>
        <dbReference type="ARBA" id="ARBA00023136"/>
    </source>
</evidence>
<feature type="transmembrane region" description="Helical" evidence="6">
    <location>
        <begin position="53"/>
        <end position="76"/>
    </location>
</feature>
<sequence>MTELFSSLEEKLSMENSNDSLEESAQDYCGLIKTTRRLHLHLVKLSRRVNNAYGIQILLLLIVLSTSLVFTLYKIYIIVKGLINGDEFIVESICNVIWVAFIGDVLLLVQASGRNQDHDEFNWLQSN</sequence>
<keyword evidence="2" id="KW-1003">Cell membrane</keyword>
<keyword evidence="4 6" id="KW-1133">Transmembrane helix</keyword>
<dbReference type="Proteomes" id="UP000694920">
    <property type="component" value="Unplaced"/>
</dbReference>
<protein>
    <submittedName>
        <fullName evidence="8">Uncharacterized protein LOC112493887</fullName>
    </submittedName>
</protein>
<feature type="transmembrane region" description="Helical" evidence="6">
    <location>
        <begin position="88"/>
        <end position="109"/>
    </location>
</feature>
<evidence type="ECO:0000256" key="3">
    <source>
        <dbReference type="ARBA" id="ARBA00022692"/>
    </source>
</evidence>
<dbReference type="RefSeq" id="XP_024937515.1">
    <property type="nucleotide sequence ID" value="XM_025081747.1"/>
</dbReference>